<keyword evidence="2" id="KW-1185">Reference proteome</keyword>
<dbReference type="Proteomes" id="UP001458880">
    <property type="component" value="Unassembled WGS sequence"/>
</dbReference>
<dbReference type="AlphaFoldDB" id="A0AAW1HWX9"/>
<dbReference type="PANTHER" id="PTHR37984">
    <property type="entry name" value="PROTEIN CBG26694"/>
    <property type="match status" value="1"/>
</dbReference>
<comment type="caution">
    <text evidence="1">The sequence shown here is derived from an EMBL/GenBank/DDBJ whole genome shotgun (WGS) entry which is preliminary data.</text>
</comment>
<evidence type="ECO:0000313" key="2">
    <source>
        <dbReference type="Proteomes" id="UP001458880"/>
    </source>
</evidence>
<dbReference type="EMBL" id="JASPKY010000827">
    <property type="protein sequence ID" value="KAK9681306.1"/>
    <property type="molecule type" value="Genomic_DNA"/>
</dbReference>
<proteinExistence type="predicted"/>
<evidence type="ECO:0008006" key="3">
    <source>
        <dbReference type="Google" id="ProtNLM"/>
    </source>
</evidence>
<gene>
    <name evidence="1" type="ORF">QE152_g38407</name>
</gene>
<organism evidence="1 2">
    <name type="scientific">Popillia japonica</name>
    <name type="common">Japanese beetle</name>
    <dbReference type="NCBI Taxonomy" id="7064"/>
    <lineage>
        <taxon>Eukaryota</taxon>
        <taxon>Metazoa</taxon>
        <taxon>Ecdysozoa</taxon>
        <taxon>Arthropoda</taxon>
        <taxon>Hexapoda</taxon>
        <taxon>Insecta</taxon>
        <taxon>Pterygota</taxon>
        <taxon>Neoptera</taxon>
        <taxon>Endopterygota</taxon>
        <taxon>Coleoptera</taxon>
        <taxon>Polyphaga</taxon>
        <taxon>Scarabaeiformia</taxon>
        <taxon>Scarabaeidae</taxon>
        <taxon>Rutelinae</taxon>
        <taxon>Popillia</taxon>
    </lineage>
</organism>
<reference evidence="1 2" key="1">
    <citation type="journal article" date="2024" name="BMC Genomics">
        <title>De novo assembly and annotation of Popillia japonica's genome with initial clues to its potential as an invasive pest.</title>
        <authorList>
            <person name="Cucini C."/>
            <person name="Boschi S."/>
            <person name="Funari R."/>
            <person name="Cardaioli E."/>
            <person name="Iannotti N."/>
            <person name="Marturano G."/>
            <person name="Paoli F."/>
            <person name="Bruttini M."/>
            <person name="Carapelli A."/>
            <person name="Frati F."/>
            <person name="Nardi F."/>
        </authorList>
    </citation>
    <scope>NUCLEOTIDE SEQUENCE [LARGE SCALE GENOMIC DNA]</scope>
    <source>
        <strain evidence="1">DMR45628</strain>
    </source>
</reference>
<sequence length="311" mass="35496">MANQAVINIPLPALIDVKNGDIIDNLRLFKESWEGIFDALGRFLAPQTNKRYERAIFNLAKQESDEDIDKYNRLRKLIKNYEYATMQDELLLDKIIVSINDLNISQNLWSDKKITLADAIDSMRLAELSKKQMRNLKEDITELLCWFCALKHEKGQCPAKGQKCHKCGKLNHFAVVCKVKKRSVSNTRGNKREQDVRQIETRQLSDEYIYTISHKSSNLSMNLTFEVDGLYKDINKSSNLSMNLTFEVDGLYKDITCQLDTGATCNVMGIENYRKITTIDKIRKSNIQLKCFGGTVIIPSGEAGGCTQLYS</sequence>
<name>A0AAW1HWX9_POPJA</name>
<dbReference type="PANTHER" id="PTHR37984:SF8">
    <property type="entry name" value="CCHC-TYPE DOMAIN-CONTAINING PROTEIN"/>
    <property type="match status" value="1"/>
</dbReference>
<protein>
    <recommendedName>
        <fullName evidence="3">Peptidase A2 domain-containing protein</fullName>
    </recommendedName>
</protein>
<accession>A0AAW1HWX9</accession>
<dbReference type="InterPro" id="IPR050951">
    <property type="entry name" value="Retrovirus_Pol_polyprotein"/>
</dbReference>
<evidence type="ECO:0000313" key="1">
    <source>
        <dbReference type="EMBL" id="KAK9681306.1"/>
    </source>
</evidence>